<dbReference type="InterPro" id="IPR023485">
    <property type="entry name" value="Ptyr_pPase"/>
</dbReference>
<dbReference type="SUPFAM" id="SSF52788">
    <property type="entry name" value="Phosphotyrosine protein phosphatases I"/>
    <property type="match status" value="1"/>
</dbReference>
<dbReference type="PRINTS" id="PR00719">
    <property type="entry name" value="LMWPTPASE"/>
</dbReference>
<feature type="domain" description="Phosphotyrosine protein phosphatase I" evidence="5">
    <location>
        <begin position="4"/>
        <end position="144"/>
    </location>
</feature>
<dbReference type="SMART" id="SM00226">
    <property type="entry name" value="LMWPc"/>
    <property type="match status" value="1"/>
</dbReference>
<dbReference type="InterPro" id="IPR017867">
    <property type="entry name" value="Tyr_phospatase_low_mol_wt"/>
</dbReference>
<dbReference type="RefSeq" id="WP_019224998.1">
    <property type="nucleotide sequence ID" value="NZ_CP046996.1"/>
</dbReference>
<dbReference type="InterPro" id="IPR050438">
    <property type="entry name" value="LMW_PTPase"/>
</dbReference>
<name>A0A857DMU1_9FIRM</name>
<keyword evidence="3" id="KW-0904">Protein phosphatase</keyword>
<dbReference type="InterPro" id="IPR036196">
    <property type="entry name" value="Ptyr_pPase_sf"/>
</dbReference>
<feature type="active site" description="Proton donor" evidence="4">
    <location>
        <position position="118"/>
    </location>
</feature>
<evidence type="ECO:0000256" key="2">
    <source>
        <dbReference type="ARBA" id="ARBA00022801"/>
    </source>
</evidence>
<organism evidence="6 7">
    <name type="scientific">Dehalobacter restrictus</name>
    <dbReference type="NCBI Taxonomy" id="55583"/>
    <lineage>
        <taxon>Bacteria</taxon>
        <taxon>Bacillati</taxon>
        <taxon>Bacillota</taxon>
        <taxon>Clostridia</taxon>
        <taxon>Eubacteriales</taxon>
        <taxon>Desulfitobacteriaceae</taxon>
        <taxon>Dehalobacter</taxon>
    </lineage>
</organism>
<dbReference type="Gene3D" id="3.40.50.2300">
    <property type="match status" value="1"/>
</dbReference>
<dbReference type="EMBL" id="CP046996">
    <property type="protein sequence ID" value="QHA01742.1"/>
    <property type="molecule type" value="Genomic_DNA"/>
</dbReference>
<dbReference type="GO" id="GO:0004725">
    <property type="term" value="F:protein tyrosine phosphatase activity"/>
    <property type="evidence" value="ECO:0007669"/>
    <property type="project" value="InterPro"/>
</dbReference>
<sequence>MISMKILFVCTGNTCRSPMAEGLARLYFPEGYELFSAGIQALDGDPVSPYAGEILQKKGIDARRHRAVRLQKDTLAAADLILTMTKAQKKVLFGIYPEYQDKIMQLGEWAGLDKEISDPWLGSLETYRFCAEEIEEMIKAGVRRYRGNS</sequence>
<accession>A0A857DMU1</accession>
<evidence type="ECO:0000256" key="3">
    <source>
        <dbReference type="ARBA" id="ARBA00022912"/>
    </source>
</evidence>
<dbReference type="CDD" id="cd16344">
    <property type="entry name" value="LMWPAP"/>
    <property type="match status" value="1"/>
</dbReference>
<dbReference type="Pfam" id="PF01451">
    <property type="entry name" value="LMWPc"/>
    <property type="match status" value="1"/>
</dbReference>
<reference evidence="6 7" key="1">
    <citation type="submission" date="2019-12" db="EMBL/GenBank/DDBJ databases">
        <title>Sequence classification of anaerobic respiratory reductive dehalogenases: First we see many, then we see few.</title>
        <authorList>
            <person name="Molenda O."/>
            <person name="Puentes Jacome L.A."/>
            <person name="Cao X."/>
            <person name="Nesbo C.L."/>
            <person name="Tang S."/>
            <person name="Morson N."/>
            <person name="Patron J."/>
            <person name="Lomheim L."/>
            <person name="Wishart D.S."/>
            <person name="Edwards E.A."/>
        </authorList>
    </citation>
    <scope>NUCLEOTIDE SEQUENCE [LARGE SCALE GENOMIC DNA]</scope>
    <source>
        <strain evidence="6 7">12DCA</strain>
    </source>
</reference>
<gene>
    <name evidence="6" type="ORF">GQ588_14380</name>
</gene>
<dbReference type="Proteomes" id="UP000430508">
    <property type="component" value="Chromosome"/>
</dbReference>
<comment type="similarity">
    <text evidence="1">Belongs to the low molecular weight phosphotyrosine protein phosphatase family.</text>
</comment>
<dbReference type="PANTHER" id="PTHR11717">
    <property type="entry name" value="LOW MOLECULAR WEIGHT PROTEIN TYROSINE PHOSPHATASE"/>
    <property type="match status" value="1"/>
</dbReference>
<keyword evidence="2" id="KW-0378">Hydrolase</keyword>
<proteinExistence type="inferred from homology"/>
<evidence type="ECO:0000313" key="6">
    <source>
        <dbReference type="EMBL" id="QHA01742.1"/>
    </source>
</evidence>
<evidence type="ECO:0000313" key="7">
    <source>
        <dbReference type="Proteomes" id="UP000430508"/>
    </source>
</evidence>
<protein>
    <submittedName>
        <fullName evidence="6">Low molecular weight protein arginine phosphatase</fullName>
    </submittedName>
</protein>
<evidence type="ECO:0000256" key="1">
    <source>
        <dbReference type="ARBA" id="ARBA00011063"/>
    </source>
</evidence>
<dbReference type="AlphaFoldDB" id="A0A857DMU1"/>
<evidence type="ECO:0000259" key="5">
    <source>
        <dbReference type="SMART" id="SM00226"/>
    </source>
</evidence>
<feature type="active site" description="Nucleophile" evidence="4">
    <location>
        <position position="10"/>
    </location>
</feature>
<dbReference type="PANTHER" id="PTHR11717:SF31">
    <property type="entry name" value="LOW MOLECULAR WEIGHT PROTEIN-TYROSINE-PHOSPHATASE ETP-RELATED"/>
    <property type="match status" value="1"/>
</dbReference>
<feature type="active site" evidence="4">
    <location>
        <position position="16"/>
    </location>
</feature>
<evidence type="ECO:0000256" key="4">
    <source>
        <dbReference type="PIRSR" id="PIRSR617867-1"/>
    </source>
</evidence>